<keyword evidence="1" id="KW-0812">Transmembrane</keyword>
<organism evidence="3 4">
    <name type="scientific">Salipiger mucosus DSM 16094</name>
    <dbReference type="NCBI Taxonomy" id="1123237"/>
    <lineage>
        <taxon>Bacteria</taxon>
        <taxon>Pseudomonadati</taxon>
        <taxon>Pseudomonadota</taxon>
        <taxon>Alphaproteobacteria</taxon>
        <taxon>Rhodobacterales</taxon>
        <taxon>Roseobacteraceae</taxon>
        <taxon>Salipiger</taxon>
    </lineage>
</organism>
<dbReference type="Pfam" id="PF07331">
    <property type="entry name" value="TctB"/>
    <property type="match status" value="1"/>
</dbReference>
<evidence type="ECO:0000259" key="2">
    <source>
        <dbReference type="Pfam" id="PF07331"/>
    </source>
</evidence>
<reference evidence="4" key="1">
    <citation type="journal article" date="2014" name="Stand. Genomic Sci.">
        <title>Genome sequence of the exopolysaccharide-producing Salipiger mucosus type strain (DSM 16094(T)), a moderately halophilic member of the Roseobacter clade.</title>
        <authorList>
            <person name="Riedel T."/>
            <person name="Spring S."/>
            <person name="Fiebig A."/>
            <person name="Petersen J."/>
            <person name="Kyrpides N.C."/>
            <person name="Goker M."/>
            <person name="Klenk H.P."/>
        </authorList>
    </citation>
    <scope>NUCLEOTIDE SEQUENCE [LARGE SCALE GENOMIC DNA]</scope>
    <source>
        <strain evidence="4">DSM 16094</strain>
    </source>
</reference>
<dbReference type="AlphaFoldDB" id="S9S639"/>
<evidence type="ECO:0000256" key="1">
    <source>
        <dbReference type="SAM" id="Phobius"/>
    </source>
</evidence>
<evidence type="ECO:0000313" key="4">
    <source>
        <dbReference type="Proteomes" id="UP000015347"/>
    </source>
</evidence>
<keyword evidence="1" id="KW-0472">Membrane</keyword>
<dbReference type="Proteomes" id="UP000015347">
    <property type="component" value="Unassembled WGS sequence"/>
</dbReference>
<accession>S9S639</accession>
<dbReference type="OrthoDB" id="7867848at2"/>
<proteinExistence type="predicted"/>
<comment type="caution">
    <text evidence="3">The sequence shown here is derived from an EMBL/GenBank/DDBJ whole genome shotgun (WGS) entry which is preliminary data.</text>
</comment>
<feature type="domain" description="DUF1468" evidence="2">
    <location>
        <begin position="10"/>
        <end position="154"/>
    </location>
</feature>
<dbReference type="STRING" id="1123237.Salmuc_04917"/>
<feature type="transmembrane region" description="Helical" evidence="1">
    <location>
        <begin position="9"/>
        <end position="27"/>
    </location>
</feature>
<protein>
    <recommendedName>
        <fullName evidence="2">DUF1468 domain-containing protein</fullName>
    </recommendedName>
</protein>
<gene>
    <name evidence="3" type="ORF">Salmuc_04917</name>
</gene>
<dbReference type="InterPro" id="IPR009936">
    <property type="entry name" value="DUF1468"/>
</dbReference>
<feature type="transmembrane region" description="Helical" evidence="1">
    <location>
        <begin position="128"/>
        <end position="153"/>
    </location>
</feature>
<name>S9S639_9RHOB</name>
<sequence length="158" mass="17213">MPLTMTRQALFALALIVFDGWYLYQSFDLPRPFATGEPGPAFFPWILAAVLGLAAFAVLVQELSGRPVPGEDTEGARVTWRTVVLIALTAGFAWAFEPLGYWVATALYTFAVAWLFEQERAGALKATLTGAIIAAGITGAGWLFFVTLFELFLPEGNF</sequence>
<keyword evidence="4" id="KW-1185">Reference proteome</keyword>
<dbReference type="eggNOG" id="ENOG5032ZWM">
    <property type="taxonomic scope" value="Bacteria"/>
</dbReference>
<evidence type="ECO:0000313" key="3">
    <source>
        <dbReference type="EMBL" id="EPX85645.1"/>
    </source>
</evidence>
<dbReference type="HOGENOM" id="CLU_1668153_0_0_5"/>
<keyword evidence="1" id="KW-1133">Transmembrane helix</keyword>
<feature type="transmembrane region" description="Helical" evidence="1">
    <location>
        <begin position="42"/>
        <end position="63"/>
    </location>
</feature>
<dbReference type="EMBL" id="APVH01000008">
    <property type="protein sequence ID" value="EPX85645.1"/>
    <property type="molecule type" value="Genomic_DNA"/>
</dbReference>